<proteinExistence type="predicted"/>
<reference evidence="1" key="1">
    <citation type="journal article" date="2021" name="Proc. Natl. Acad. Sci. U.S.A.">
        <title>A Catalog of Tens of Thousands of Viruses from Human Metagenomes Reveals Hidden Associations with Chronic Diseases.</title>
        <authorList>
            <person name="Tisza M.J."/>
            <person name="Buck C.B."/>
        </authorList>
    </citation>
    <scope>NUCLEOTIDE SEQUENCE</scope>
    <source>
        <strain evidence="1">Ctkyp1</strain>
    </source>
</reference>
<name>A0A8S5P6A7_9CAUD</name>
<organism evidence="1">
    <name type="scientific">Siphoviridae sp. ctkyp1</name>
    <dbReference type="NCBI Taxonomy" id="2825646"/>
    <lineage>
        <taxon>Viruses</taxon>
        <taxon>Duplodnaviria</taxon>
        <taxon>Heunggongvirae</taxon>
        <taxon>Uroviricota</taxon>
        <taxon>Caudoviricetes</taxon>
    </lineage>
</organism>
<dbReference type="EMBL" id="BK015328">
    <property type="protein sequence ID" value="DAE01716.1"/>
    <property type="molecule type" value="Genomic_DNA"/>
</dbReference>
<protein>
    <submittedName>
        <fullName evidence="1">Uncharacterized protein</fullName>
    </submittedName>
</protein>
<sequence length="80" mass="9322">MRIIYSGSDIDFLDTTYNIEGECHRMNIPTRFYPDRRLLLAGNTTVIYNKTGNLSKTWKADYIGDNYLTILELIRKDNGK</sequence>
<accession>A0A8S5P6A7</accession>
<evidence type="ECO:0000313" key="1">
    <source>
        <dbReference type="EMBL" id="DAE01716.1"/>
    </source>
</evidence>